<feature type="transmembrane region" description="Helical" evidence="1">
    <location>
        <begin position="95"/>
        <end position="116"/>
    </location>
</feature>
<evidence type="ECO:0000313" key="3">
    <source>
        <dbReference type="Proteomes" id="UP001500542"/>
    </source>
</evidence>
<gene>
    <name evidence="2" type="ORF">GCM10009554_24410</name>
</gene>
<dbReference type="PROSITE" id="PS51257">
    <property type="entry name" value="PROKAR_LIPOPROTEIN"/>
    <property type="match status" value="1"/>
</dbReference>
<dbReference type="EMBL" id="BAAAHK010000005">
    <property type="protein sequence ID" value="GAA0936696.1"/>
    <property type="molecule type" value="Genomic_DNA"/>
</dbReference>
<accession>A0ABN1Q3C3</accession>
<evidence type="ECO:0000313" key="2">
    <source>
        <dbReference type="EMBL" id="GAA0936696.1"/>
    </source>
</evidence>
<keyword evidence="1" id="KW-1133">Transmembrane helix</keyword>
<keyword evidence="3" id="KW-1185">Reference proteome</keyword>
<name>A0ABN1Q3C3_9ACTN</name>
<keyword evidence="1" id="KW-0812">Transmembrane</keyword>
<comment type="caution">
    <text evidence="2">The sequence shown here is derived from an EMBL/GenBank/DDBJ whole genome shotgun (WGS) entry which is preliminary data.</text>
</comment>
<dbReference type="RefSeq" id="WP_343968111.1">
    <property type="nucleotide sequence ID" value="NZ_BAAAHK010000005.1"/>
</dbReference>
<dbReference type="Proteomes" id="UP001500542">
    <property type="component" value="Unassembled WGS sequence"/>
</dbReference>
<evidence type="ECO:0000256" key="1">
    <source>
        <dbReference type="SAM" id="Phobius"/>
    </source>
</evidence>
<feature type="transmembrane region" description="Helical" evidence="1">
    <location>
        <begin position="12"/>
        <end position="34"/>
    </location>
</feature>
<sequence length="122" mass="12345">MAKGPGLVRRLGGLAVGLAGCGVVVVGALIYGFFLLSVYEPILPASEACANARGGVGRDYGGEPTTTPGVFPISSVCLWPETGEELELVSRDVTVLPLVVMGIGVVTVAAGGVVFWGRSGGR</sequence>
<organism evidence="2 3">
    <name type="scientific">Kribbella koreensis</name>
    <dbReference type="NCBI Taxonomy" id="57909"/>
    <lineage>
        <taxon>Bacteria</taxon>
        <taxon>Bacillati</taxon>
        <taxon>Actinomycetota</taxon>
        <taxon>Actinomycetes</taxon>
        <taxon>Propionibacteriales</taxon>
        <taxon>Kribbellaceae</taxon>
        <taxon>Kribbella</taxon>
    </lineage>
</organism>
<proteinExistence type="predicted"/>
<keyword evidence="1" id="KW-0472">Membrane</keyword>
<protein>
    <submittedName>
        <fullName evidence="2">Uncharacterized protein</fullName>
    </submittedName>
</protein>
<reference evidence="2 3" key="1">
    <citation type="journal article" date="2019" name="Int. J. Syst. Evol. Microbiol.">
        <title>The Global Catalogue of Microorganisms (GCM) 10K type strain sequencing project: providing services to taxonomists for standard genome sequencing and annotation.</title>
        <authorList>
            <consortium name="The Broad Institute Genomics Platform"/>
            <consortium name="The Broad Institute Genome Sequencing Center for Infectious Disease"/>
            <person name="Wu L."/>
            <person name="Ma J."/>
        </authorList>
    </citation>
    <scope>NUCLEOTIDE SEQUENCE [LARGE SCALE GENOMIC DNA]</scope>
    <source>
        <strain evidence="2 3">JCM 10977</strain>
    </source>
</reference>